<reference evidence="1 2" key="1">
    <citation type="submission" date="2018-08" db="EMBL/GenBank/DDBJ databases">
        <title>Genome and evolution of the arbuscular mycorrhizal fungus Diversispora epigaea (formerly Glomus versiforme) and its bacterial endosymbionts.</title>
        <authorList>
            <person name="Sun X."/>
            <person name="Fei Z."/>
            <person name="Harrison M."/>
        </authorList>
    </citation>
    <scope>NUCLEOTIDE SEQUENCE [LARGE SCALE GENOMIC DNA]</scope>
    <source>
        <strain evidence="1 2">IT104</strain>
    </source>
</reference>
<comment type="caution">
    <text evidence="1">The sequence shown here is derived from an EMBL/GenBank/DDBJ whole genome shotgun (WGS) entry which is preliminary data.</text>
</comment>
<evidence type="ECO:0000313" key="2">
    <source>
        <dbReference type="Proteomes" id="UP000266861"/>
    </source>
</evidence>
<gene>
    <name evidence="1" type="ORF">Glove_177g13</name>
</gene>
<name>A0A397IUR9_9GLOM</name>
<sequence length="292" mass="34134">MGLRVRAIQHIHIKYEYGRTKLKSYYIFLKLTVAISYNIIMDSSSAFVKIPRKVKPSESAMEIKEYMSTLEKSDLEINASISARNLLRYRTKLHDEALTVAISYNIIMDSSSAFVKIPRKVKPSESAMEIKEYMSTLEKSDLEINASISARNLLRYRTKLHDEAVIIYSSEKNAEILLKVSHEKLNYIKEFEEFSKTHLKNMRIHNEQNSALKLKKIQNMTVSDFSKIGMERYSRLVKKEKYMHGKELIDFKFEYSDLKINYEKMLGPYSEGWIKMFGPKLAKKKPNQELKA</sequence>
<proteinExistence type="predicted"/>
<keyword evidence="2" id="KW-1185">Reference proteome</keyword>
<accession>A0A397IUR9</accession>
<dbReference type="AlphaFoldDB" id="A0A397IUR9"/>
<protein>
    <submittedName>
        <fullName evidence="1">Uncharacterized protein</fullName>
    </submittedName>
</protein>
<dbReference type="OrthoDB" id="2466227at2759"/>
<organism evidence="1 2">
    <name type="scientific">Diversispora epigaea</name>
    <dbReference type="NCBI Taxonomy" id="1348612"/>
    <lineage>
        <taxon>Eukaryota</taxon>
        <taxon>Fungi</taxon>
        <taxon>Fungi incertae sedis</taxon>
        <taxon>Mucoromycota</taxon>
        <taxon>Glomeromycotina</taxon>
        <taxon>Glomeromycetes</taxon>
        <taxon>Diversisporales</taxon>
        <taxon>Diversisporaceae</taxon>
        <taxon>Diversispora</taxon>
    </lineage>
</organism>
<evidence type="ECO:0000313" key="1">
    <source>
        <dbReference type="EMBL" id="RHZ77526.1"/>
    </source>
</evidence>
<dbReference type="EMBL" id="PQFF01000167">
    <property type="protein sequence ID" value="RHZ77526.1"/>
    <property type="molecule type" value="Genomic_DNA"/>
</dbReference>
<dbReference type="Proteomes" id="UP000266861">
    <property type="component" value="Unassembled WGS sequence"/>
</dbReference>